<comment type="subunit">
    <text evidence="11">G proteins are composed of 3 units; alpha, beta and gamma. The alpha chain contains the guanine nucleotide binding site.</text>
</comment>
<evidence type="ECO:0000256" key="4">
    <source>
        <dbReference type="ARBA" id="ARBA00022842"/>
    </source>
</evidence>
<evidence type="ECO:0000256" key="5">
    <source>
        <dbReference type="ARBA" id="ARBA00023134"/>
    </source>
</evidence>
<protein>
    <recommendedName>
        <fullName evidence="11">Guanine nucleotide-binding protein subunit alpha</fullName>
    </recommendedName>
</protein>
<dbReference type="GO" id="GO:0030234">
    <property type="term" value="F:enzyme regulator activity"/>
    <property type="evidence" value="ECO:0007669"/>
    <property type="project" value="UniProtKB-ARBA"/>
</dbReference>
<feature type="binding site" evidence="9">
    <location>
        <begin position="155"/>
        <end position="156"/>
    </location>
    <ligand>
        <name>GTP</name>
        <dbReference type="ChEBI" id="CHEBI:37565"/>
    </ligand>
</feature>
<dbReference type="SMART" id="SM00275">
    <property type="entry name" value="G_alpha"/>
    <property type="match status" value="1"/>
</dbReference>
<comment type="similarity">
    <text evidence="1 11">Belongs to the G-alpha family. G(q) subfamily.</text>
</comment>
<feature type="binding site" evidence="10">
    <location>
        <position position="186"/>
    </location>
    <ligand>
        <name>Mg(2+)</name>
        <dbReference type="ChEBI" id="CHEBI:18420"/>
    </ligand>
</feature>
<feature type="binding site" evidence="9">
    <location>
        <begin position="275"/>
        <end position="278"/>
    </location>
    <ligand>
        <name>GTP</name>
        <dbReference type="ChEBI" id="CHEBI:37565"/>
    </ligand>
</feature>
<dbReference type="GO" id="GO:0046872">
    <property type="term" value="F:metal ion binding"/>
    <property type="evidence" value="ECO:0007669"/>
    <property type="project" value="UniProtKB-UniRule"/>
</dbReference>
<accession>A0A1I8PHS5</accession>
<evidence type="ECO:0000256" key="11">
    <source>
        <dbReference type="RuleBase" id="RU369122"/>
    </source>
</evidence>
<dbReference type="GO" id="GO:0003925">
    <property type="term" value="F:G protein activity"/>
    <property type="evidence" value="ECO:0007669"/>
    <property type="project" value="UniProtKB-ARBA"/>
</dbReference>
<dbReference type="GO" id="GO:0007188">
    <property type="term" value="P:adenylate cyclase-modulating G protein-coupled receptor signaling pathway"/>
    <property type="evidence" value="ECO:0007669"/>
    <property type="project" value="TreeGrafter"/>
</dbReference>
<feature type="binding site" evidence="9">
    <location>
        <position position="330"/>
    </location>
    <ligand>
        <name>GTP</name>
        <dbReference type="ChEBI" id="CHEBI:37565"/>
    </ligand>
</feature>
<dbReference type="GO" id="GO:0005525">
    <property type="term" value="F:GTP binding"/>
    <property type="evidence" value="ECO:0007669"/>
    <property type="project" value="UniProtKB-UniRule"/>
</dbReference>
<dbReference type="PANTHER" id="PTHR10218:SF329">
    <property type="entry name" value="GUANINE NUCLEOTIDE-BINDING PROTEIN G(Q) SUBUNIT ALPHA"/>
    <property type="match status" value="1"/>
</dbReference>
<dbReference type="VEuPathDB" id="VectorBase:SCAU008120"/>
<keyword evidence="2 10" id="KW-0479">Metal-binding</keyword>
<feature type="binding site" evidence="9">
    <location>
        <begin position="49"/>
        <end position="54"/>
    </location>
    <ligand>
        <name>GTP</name>
        <dbReference type="ChEBI" id="CHEBI:37565"/>
    </ligand>
</feature>
<dbReference type="InterPro" id="IPR001019">
    <property type="entry name" value="Gprotein_alpha_su"/>
</dbReference>
<keyword evidence="13" id="KW-1185">Reference proteome</keyword>
<dbReference type="Gene3D" id="1.10.400.10">
    <property type="entry name" value="GI Alpha 1, domain 2-like"/>
    <property type="match status" value="1"/>
</dbReference>
<dbReference type="CDD" id="cd00066">
    <property type="entry name" value="G-alpha"/>
    <property type="match status" value="1"/>
</dbReference>
<dbReference type="PROSITE" id="PS51882">
    <property type="entry name" value="G_ALPHA"/>
    <property type="match status" value="1"/>
</dbReference>
<dbReference type="InterPro" id="IPR011025">
    <property type="entry name" value="GproteinA_insert"/>
</dbReference>
<gene>
    <name evidence="12" type="primary">106087926</name>
</gene>
<dbReference type="GO" id="GO:0005737">
    <property type="term" value="C:cytoplasm"/>
    <property type="evidence" value="ECO:0007669"/>
    <property type="project" value="TreeGrafter"/>
</dbReference>
<dbReference type="GO" id="GO:0005834">
    <property type="term" value="C:heterotrimeric G-protein complex"/>
    <property type="evidence" value="ECO:0007669"/>
    <property type="project" value="UniProtKB-UniRule"/>
</dbReference>
<proteinExistence type="inferred from homology"/>
<organism evidence="12 13">
    <name type="scientific">Stomoxys calcitrans</name>
    <name type="common">Stable fly</name>
    <name type="synonym">Conops calcitrans</name>
    <dbReference type="NCBI Taxonomy" id="35570"/>
    <lineage>
        <taxon>Eukaryota</taxon>
        <taxon>Metazoa</taxon>
        <taxon>Ecdysozoa</taxon>
        <taxon>Arthropoda</taxon>
        <taxon>Hexapoda</taxon>
        <taxon>Insecta</taxon>
        <taxon>Pterygota</taxon>
        <taxon>Neoptera</taxon>
        <taxon>Endopterygota</taxon>
        <taxon>Diptera</taxon>
        <taxon>Brachycera</taxon>
        <taxon>Muscomorpha</taxon>
        <taxon>Muscoidea</taxon>
        <taxon>Muscidae</taxon>
        <taxon>Stomoxys</taxon>
    </lineage>
</organism>
<evidence type="ECO:0000256" key="6">
    <source>
        <dbReference type="ARBA" id="ARBA00023139"/>
    </source>
</evidence>
<dbReference type="InterPro" id="IPR027417">
    <property type="entry name" value="P-loop_NTPase"/>
</dbReference>
<dbReference type="SUPFAM" id="SSF47895">
    <property type="entry name" value="Transducin (alpha subunit), insertion domain"/>
    <property type="match status" value="1"/>
</dbReference>
<dbReference type="GO" id="GO:0001664">
    <property type="term" value="F:G protein-coupled receptor binding"/>
    <property type="evidence" value="ECO:0007669"/>
    <property type="project" value="UniProtKB-UniRule"/>
</dbReference>
<dbReference type="STRING" id="35570.A0A1I8PHS5"/>
<sequence length="357" mass="42048">MCEFNMLDLCLSGEAKEQRLHSRILDRLLKESKRMEKHEIKLLLLGTGESGKSTFIRQMRIIYDNGYPVKERLEYVKPIIQNIATSVQAMIKAMEELNIKYEHEESQRHAELFMKLNCNDLTRLPDIFLGAINSLWQDAGIQECYRRRNEYQLTDSIKYYLTHINRIGGHEYLPTEDDILHVRVPTTGLVEYPFKIQNITFRMIDVGGQRSQRRKWMHCFDNAKVIIFLVAISEYDQVLRELEQTNRLIEARNVFQSIANYEWFKDDTSIVMFFNKTDLLEEKLRYSDLAAYFPDYTGPKNDYLAARDFIRAMFLSVTDRTNIYKHFTCATDTKNIEVVFAVVRDTILEHHLKGALV</sequence>
<feature type="binding site" evidence="9">
    <location>
        <begin position="180"/>
        <end position="186"/>
    </location>
    <ligand>
        <name>GTP</name>
        <dbReference type="ChEBI" id="CHEBI:37565"/>
    </ligand>
</feature>
<evidence type="ECO:0000256" key="10">
    <source>
        <dbReference type="PIRSR" id="PIRSR601019-2"/>
    </source>
</evidence>
<evidence type="ECO:0000256" key="9">
    <source>
        <dbReference type="PIRSR" id="PIRSR601019-1"/>
    </source>
</evidence>
<dbReference type="PRINTS" id="PR00318">
    <property type="entry name" value="GPROTEINA"/>
</dbReference>
<keyword evidence="4 10" id="KW-0460">Magnesium</keyword>
<evidence type="ECO:0000256" key="8">
    <source>
        <dbReference type="ARBA" id="ARBA00023288"/>
    </source>
</evidence>
<keyword evidence="6" id="KW-0564">Palmitate</keyword>
<feature type="binding site" evidence="9">
    <location>
        <begin position="205"/>
        <end position="209"/>
    </location>
    <ligand>
        <name>GTP</name>
        <dbReference type="ChEBI" id="CHEBI:37565"/>
    </ligand>
</feature>
<dbReference type="GO" id="GO:0050793">
    <property type="term" value="P:regulation of developmental process"/>
    <property type="evidence" value="ECO:0007669"/>
    <property type="project" value="UniProtKB-ARBA"/>
</dbReference>
<dbReference type="PRINTS" id="PR00442">
    <property type="entry name" value="GPROTEINAQ"/>
</dbReference>
<comment type="function">
    <text evidence="11">Guanine nucleotide-binding proteins (G proteins) are involved as modulators or transducers in various transmembrane signaling systems.</text>
</comment>
<keyword evidence="7 11" id="KW-0807">Transducer</keyword>
<dbReference type="GO" id="GO:0031683">
    <property type="term" value="F:G-protein beta/gamma-subunit complex binding"/>
    <property type="evidence" value="ECO:0007669"/>
    <property type="project" value="UniProtKB-UniRule"/>
</dbReference>
<dbReference type="InterPro" id="IPR000654">
    <property type="entry name" value="Gprotein_alpha_Q"/>
</dbReference>
<dbReference type="EnsemblMetazoa" id="SCAU008120-RA">
    <property type="protein sequence ID" value="SCAU008120-PA"/>
    <property type="gene ID" value="SCAU008120"/>
</dbReference>
<reference evidence="12" key="1">
    <citation type="submission" date="2020-05" db="UniProtKB">
        <authorList>
            <consortium name="EnsemblMetazoa"/>
        </authorList>
    </citation>
    <scope>IDENTIFICATION</scope>
    <source>
        <strain evidence="12">USDA</strain>
    </source>
</reference>
<evidence type="ECO:0000256" key="2">
    <source>
        <dbReference type="ARBA" id="ARBA00022723"/>
    </source>
</evidence>
<evidence type="ECO:0000256" key="7">
    <source>
        <dbReference type="ARBA" id="ARBA00023224"/>
    </source>
</evidence>
<dbReference type="Gene3D" id="3.40.50.300">
    <property type="entry name" value="P-loop containing nucleotide triphosphate hydrolases"/>
    <property type="match status" value="1"/>
</dbReference>
<evidence type="ECO:0000256" key="3">
    <source>
        <dbReference type="ARBA" id="ARBA00022741"/>
    </source>
</evidence>
<dbReference type="KEGG" id="scac:106087926"/>
<evidence type="ECO:0000313" key="12">
    <source>
        <dbReference type="EnsemblMetazoa" id="SCAU008120-PA"/>
    </source>
</evidence>
<dbReference type="Pfam" id="PF00503">
    <property type="entry name" value="G-alpha"/>
    <property type="match status" value="1"/>
</dbReference>
<keyword evidence="8" id="KW-0449">Lipoprotein</keyword>
<dbReference type="AlphaFoldDB" id="A0A1I8PHS5"/>
<dbReference type="OrthoDB" id="5817230at2759"/>
<dbReference type="GO" id="GO:0000902">
    <property type="term" value="P:cell morphogenesis"/>
    <property type="evidence" value="ECO:0007669"/>
    <property type="project" value="UniProtKB-ARBA"/>
</dbReference>
<feature type="binding site" evidence="10">
    <location>
        <position position="53"/>
    </location>
    <ligand>
        <name>Mg(2+)</name>
        <dbReference type="ChEBI" id="CHEBI:18420"/>
    </ligand>
</feature>
<keyword evidence="5 9" id="KW-0342">GTP-binding</keyword>
<dbReference type="Proteomes" id="UP000095300">
    <property type="component" value="Unassembled WGS sequence"/>
</dbReference>
<dbReference type="PANTHER" id="PTHR10218">
    <property type="entry name" value="GTP-BINDING PROTEIN ALPHA SUBUNIT"/>
    <property type="match status" value="1"/>
</dbReference>
<keyword evidence="3 9" id="KW-0547">Nucleotide-binding</keyword>
<dbReference type="FunFam" id="1.10.400.10:FF:000002">
    <property type="entry name" value="guanine nucleotide-binding protein G(Q) subunit alpha"/>
    <property type="match status" value="1"/>
</dbReference>
<dbReference type="FunFam" id="3.40.50.300:FF:000692">
    <property type="entry name" value="Guanine nucleotide-binding protein subunit alpha"/>
    <property type="match status" value="2"/>
</dbReference>
<evidence type="ECO:0000313" key="13">
    <source>
        <dbReference type="Proteomes" id="UP000095300"/>
    </source>
</evidence>
<evidence type="ECO:0000256" key="1">
    <source>
        <dbReference type="ARBA" id="ARBA00007976"/>
    </source>
</evidence>
<dbReference type="SUPFAM" id="SSF52540">
    <property type="entry name" value="P-loop containing nucleoside triphosphate hydrolases"/>
    <property type="match status" value="1"/>
</dbReference>
<name>A0A1I8PHS5_STOCA</name>